<evidence type="ECO:0000256" key="1">
    <source>
        <dbReference type="SAM" id="MobiDB-lite"/>
    </source>
</evidence>
<keyword evidence="3" id="KW-1185">Reference proteome</keyword>
<dbReference type="Proteomes" id="UP000250235">
    <property type="component" value="Unassembled WGS sequence"/>
</dbReference>
<proteinExistence type="predicted"/>
<dbReference type="AlphaFoldDB" id="A0A2Z7AP24"/>
<feature type="compositionally biased region" description="Basic and acidic residues" evidence="1">
    <location>
        <begin position="35"/>
        <end position="44"/>
    </location>
</feature>
<gene>
    <name evidence="2" type="ORF">F511_17489</name>
</gene>
<sequence length="213" mass="23654">MPSKSTSGPEDRALLHQPYLHHQRREQSSNAHGARAREFLTEALPHARESPELLRYGEKPYNLRSNLSSKASPEGPQPDVLKHFRKRRRTWAGLCGKRAHDLTHVLTERASKPIHLPNPSINTPQVCSFRLIHSHLHTLAHRYTCSHSLALTSPDLSIGGASPDTSPAPSDEVFCGCRSRPGARPSLKLPDVIKALRCSIVCSRLNYLATSDT</sequence>
<reference evidence="2 3" key="1">
    <citation type="journal article" date="2015" name="Proc. Natl. Acad. Sci. U.S.A.">
        <title>The resurrection genome of Boea hygrometrica: A blueprint for survival of dehydration.</title>
        <authorList>
            <person name="Xiao L."/>
            <person name="Yang G."/>
            <person name="Zhang L."/>
            <person name="Yang X."/>
            <person name="Zhao S."/>
            <person name="Ji Z."/>
            <person name="Zhou Q."/>
            <person name="Hu M."/>
            <person name="Wang Y."/>
            <person name="Chen M."/>
            <person name="Xu Y."/>
            <person name="Jin H."/>
            <person name="Xiao X."/>
            <person name="Hu G."/>
            <person name="Bao F."/>
            <person name="Hu Y."/>
            <person name="Wan P."/>
            <person name="Li L."/>
            <person name="Deng X."/>
            <person name="Kuang T."/>
            <person name="Xiang C."/>
            <person name="Zhu J.K."/>
            <person name="Oliver M.J."/>
            <person name="He Y."/>
        </authorList>
    </citation>
    <scope>NUCLEOTIDE SEQUENCE [LARGE SCALE GENOMIC DNA]</scope>
    <source>
        <strain evidence="3">cv. XS01</strain>
    </source>
</reference>
<accession>A0A2Z7AP24</accession>
<feature type="region of interest" description="Disordered" evidence="1">
    <location>
        <begin position="1"/>
        <end position="44"/>
    </location>
</feature>
<protein>
    <submittedName>
        <fullName evidence="2">Uncharacterized protein</fullName>
    </submittedName>
</protein>
<organism evidence="2 3">
    <name type="scientific">Dorcoceras hygrometricum</name>
    <dbReference type="NCBI Taxonomy" id="472368"/>
    <lineage>
        <taxon>Eukaryota</taxon>
        <taxon>Viridiplantae</taxon>
        <taxon>Streptophyta</taxon>
        <taxon>Embryophyta</taxon>
        <taxon>Tracheophyta</taxon>
        <taxon>Spermatophyta</taxon>
        <taxon>Magnoliopsida</taxon>
        <taxon>eudicotyledons</taxon>
        <taxon>Gunneridae</taxon>
        <taxon>Pentapetalae</taxon>
        <taxon>asterids</taxon>
        <taxon>lamiids</taxon>
        <taxon>Lamiales</taxon>
        <taxon>Gesneriaceae</taxon>
        <taxon>Didymocarpoideae</taxon>
        <taxon>Trichosporeae</taxon>
        <taxon>Loxocarpinae</taxon>
        <taxon>Dorcoceras</taxon>
    </lineage>
</organism>
<evidence type="ECO:0000313" key="3">
    <source>
        <dbReference type="Proteomes" id="UP000250235"/>
    </source>
</evidence>
<dbReference type="EMBL" id="KV014998">
    <property type="protein sequence ID" value="KZV21009.1"/>
    <property type="molecule type" value="Genomic_DNA"/>
</dbReference>
<evidence type="ECO:0000313" key="2">
    <source>
        <dbReference type="EMBL" id="KZV21009.1"/>
    </source>
</evidence>
<name>A0A2Z7AP24_9LAMI</name>